<protein>
    <submittedName>
        <fullName evidence="2">Uncharacterized protein</fullName>
    </submittedName>
</protein>
<dbReference type="EMBL" id="KI675199">
    <property type="protein sequence ID" value="ETL30833.1"/>
    <property type="molecule type" value="Genomic_DNA"/>
</dbReference>
<dbReference type="Proteomes" id="UP000054532">
    <property type="component" value="Unassembled WGS sequence"/>
</dbReference>
<dbReference type="VEuPathDB" id="FungiDB:PPTG_23901"/>
<reference evidence="3" key="3">
    <citation type="submission" date="2013-11" db="EMBL/GenBank/DDBJ databases">
        <title>The Genome Sequence of Phytophthora parasitica IAC_01/95.</title>
        <authorList>
            <consortium name="The Broad Institute Genomics Platform"/>
            <person name="Russ C."/>
            <person name="Tyler B."/>
            <person name="Panabieres F."/>
            <person name="Shan W."/>
            <person name="Tripathy S."/>
            <person name="Grunwald N."/>
            <person name="Machado M."/>
            <person name="Johnson C.S."/>
            <person name="Arredondo F."/>
            <person name="Hong C."/>
            <person name="Coffey M."/>
            <person name="Young S.K."/>
            <person name="Zeng Q."/>
            <person name="Gargeya S."/>
            <person name="Fitzgerald M."/>
            <person name="Abouelleil A."/>
            <person name="Alvarado L."/>
            <person name="Chapman S.B."/>
            <person name="Gainer-Dewar J."/>
            <person name="Goldberg J."/>
            <person name="Griggs A."/>
            <person name="Gujja S."/>
            <person name="Hansen M."/>
            <person name="Howarth C."/>
            <person name="Imamovic A."/>
            <person name="Ireland A."/>
            <person name="Larimer J."/>
            <person name="McCowan C."/>
            <person name="Murphy C."/>
            <person name="Pearson M."/>
            <person name="Poon T.W."/>
            <person name="Priest M."/>
            <person name="Roberts A."/>
            <person name="Saif S."/>
            <person name="Shea T."/>
            <person name="Sykes S."/>
            <person name="Wortman J."/>
            <person name="Nusbaum C."/>
            <person name="Birren B."/>
        </authorList>
    </citation>
    <scope>NUCLEOTIDE SEQUENCE [LARGE SCALE GENOMIC DNA]</scope>
    <source>
        <strain evidence="3">IAC_01/95</strain>
    </source>
</reference>
<dbReference type="EMBL" id="KI695144">
    <property type="protein sequence ID" value="ETM37265.1"/>
    <property type="molecule type" value="Genomic_DNA"/>
</dbReference>
<reference evidence="2" key="2">
    <citation type="submission" date="2013-11" db="EMBL/GenBank/DDBJ databases">
        <title>The Genome Sequence of Phytophthora parasitica CJ05E6.</title>
        <authorList>
            <consortium name="The Broad Institute Genomics Platform"/>
            <person name="Russ C."/>
            <person name="Tyler B."/>
            <person name="Panabieres F."/>
            <person name="Shan W."/>
            <person name="Tripathy S."/>
            <person name="Grunwald N."/>
            <person name="Machado M."/>
            <person name="Johnson C.S."/>
            <person name="Arredondo F."/>
            <person name="Hong C."/>
            <person name="Coffey M."/>
            <person name="Young S.K."/>
            <person name="Zeng Q."/>
            <person name="Gargeya S."/>
            <person name="Fitzgerald M."/>
            <person name="Abouelleil A."/>
            <person name="Alvarado L."/>
            <person name="Chapman S.B."/>
            <person name="Gainer-Dewar J."/>
            <person name="Goldberg J."/>
            <person name="Griggs A."/>
            <person name="Gujja S."/>
            <person name="Hansen M."/>
            <person name="Howarth C."/>
            <person name="Imamovic A."/>
            <person name="Ireland A."/>
            <person name="Larimer J."/>
            <person name="McCowan C."/>
            <person name="Murphy C."/>
            <person name="Pearson M."/>
            <person name="Poon T.W."/>
            <person name="Priest M."/>
            <person name="Roberts A."/>
            <person name="Saif S."/>
            <person name="Shea T."/>
            <person name="Sykes S."/>
            <person name="Wortman J."/>
            <person name="Nusbaum C."/>
            <person name="Birren B."/>
        </authorList>
    </citation>
    <scope>NUCLEOTIDE SEQUENCE [LARGE SCALE GENOMIC DNA]</scope>
    <source>
        <strain evidence="2">CJ05E6</strain>
    </source>
</reference>
<dbReference type="EMBL" id="KI688425">
    <property type="protein sequence ID" value="ETK77391.1"/>
    <property type="molecule type" value="Genomic_DNA"/>
</dbReference>
<evidence type="ECO:0000313" key="2">
    <source>
        <dbReference type="EMBL" id="ETL30833.1"/>
    </source>
</evidence>
<name>W2IBT8_PHYNI</name>
<evidence type="ECO:0000313" key="1">
    <source>
        <dbReference type="EMBL" id="ETK77391.1"/>
    </source>
</evidence>
<gene>
    <name evidence="3" type="ORF">L914_16162</name>
    <name evidence="1" type="ORF">L915_16341</name>
    <name evidence="2" type="ORF">L916_16236</name>
</gene>
<dbReference type="Proteomes" id="UP000053864">
    <property type="component" value="Unassembled WGS sequence"/>
</dbReference>
<organism evidence="2">
    <name type="scientific">Phytophthora nicotianae</name>
    <name type="common">Potato buckeye rot agent</name>
    <name type="synonym">Phytophthora parasitica</name>
    <dbReference type="NCBI Taxonomy" id="4792"/>
    <lineage>
        <taxon>Eukaryota</taxon>
        <taxon>Sar</taxon>
        <taxon>Stramenopiles</taxon>
        <taxon>Oomycota</taxon>
        <taxon>Peronosporomycetes</taxon>
        <taxon>Peronosporales</taxon>
        <taxon>Peronosporaceae</taxon>
        <taxon>Phytophthora</taxon>
    </lineage>
</organism>
<sequence>MCCSEHFAVTSFLLLNLLFKKQYLHHAPPTRVYMKEKPSAEFIATHKFFKKLAPLLDNRERNRIERSSHHIRRCIHAASWGPWSSRHCCRRHRVDWEHIAALLRTLEPLKREPHVAEIIVWDANTTPDPFARRNIDFRPGAVYVFHEVERLGNFDGRAGGAVQYDVDDANKIREIALPVIEPHDW</sequence>
<reference evidence="1" key="1">
    <citation type="submission" date="2013-11" db="EMBL/GenBank/DDBJ databases">
        <title>The Genome Sequence of Phytophthora parasitica CJ02B3.</title>
        <authorList>
            <consortium name="The Broad Institute Genomics Platform"/>
            <person name="Russ C."/>
            <person name="Tyler B."/>
            <person name="Panabieres F."/>
            <person name="Shan W."/>
            <person name="Tripathy S."/>
            <person name="Grunwald N."/>
            <person name="Machado M."/>
            <person name="Johnson C.S."/>
            <person name="Arredondo F."/>
            <person name="Hong C."/>
            <person name="Coffey M."/>
            <person name="Young S.K."/>
            <person name="Zeng Q."/>
            <person name="Gargeya S."/>
            <person name="Fitzgerald M."/>
            <person name="Abouelleil A."/>
            <person name="Alvarado L."/>
            <person name="Chapman S.B."/>
            <person name="Gainer-Dewar J."/>
            <person name="Goldberg J."/>
            <person name="Griggs A."/>
            <person name="Gujja S."/>
            <person name="Hansen M."/>
            <person name="Howarth C."/>
            <person name="Imamovic A."/>
            <person name="Ireland A."/>
            <person name="Larimer J."/>
            <person name="McCowan C."/>
            <person name="Murphy C."/>
            <person name="Pearson M."/>
            <person name="Poon T.W."/>
            <person name="Priest M."/>
            <person name="Roberts A."/>
            <person name="Saif S."/>
            <person name="Shea T."/>
            <person name="Sykes S."/>
            <person name="Wortman J."/>
            <person name="Nusbaum C."/>
            <person name="Birren B."/>
        </authorList>
    </citation>
    <scope>NUCLEOTIDE SEQUENCE [LARGE SCALE GENOMIC DNA]</scope>
    <source>
        <strain evidence="1">CJ02B3</strain>
    </source>
</reference>
<proteinExistence type="predicted"/>
<evidence type="ECO:0000313" key="3">
    <source>
        <dbReference type="EMBL" id="ETM37265.1"/>
    </source>
</evidence>
<dbReference type="Proteomes" id="UP000053236">
    <property type="component" value="Unassembled WGS sequence"/>
</dbReference>
<accession>W2IBT8</accession>
<dbReference type="AlphaFoldDB" id="W2IBT8"/>